<evidence type="ECO:0000313" key="1">
    <source>
        <dbReference type="EMBL" id="RMQ80524.1"/>
    </source>
</evidence>
<dbReference type="Proteomes" id="UP000271866">
    <property type="component" value="Unassembled WGS sequence"/>
</dbReference>
<sequence>MTGIPLLASHADRRNTLSLDSLNFFLADVRDGLGPYLAIYLLAVHKWDPASIGVVMTIAGIAGLLTQTPAGALIDR</sequence>
<reference evidence="1 2" key="1">
    <citation type="submission" date="2018-08" db="EMBL/GenBank/DDBJ databases">
        <title>Recombination of ecologically and evolutionarily significant loci maintains genetic cohesion in the Pseudomonas syringae species complex.</title>
        <authorList>
            <person name="Dillon M."/>
            <person name="Thakur S."/>
            <person name="Almeida R.N.D."/>
            <person name="Weir B.S."/>
            <person name="Guttman D.S."/>
        </authorList>
    </citation>
    <scope>NUCLEOTIDE SEQUENCE [LARGE SCALE GENOMIC DNA]</scope>
    <source>
        <strain evidence="1 2">ICMP 11296</strain>
    </source>
</reference>
<feature type="non-terminal residue" evidence="1">
    <location>
        <position position="76"/>
    </location>
</feature>
<protein>
    <submittedName>
        <fullName evidence="1">Major facilitator transporter</fullName>
    </submittedName>
</protein>
<name>A0A3M4PRJ0_PSEVI</name>
<dbReference type="AlphaFoldDB" id="A0A3M4PRJ0"/>
<dbReference type="Gene3D" id="1.20.1250.20">
    <property type="entry name" value="MFS general substrate transporter like domains"/>
    <property type="match status" value="1"/>
</dbReference>
<proteinExistence type="predicted"/>
<organism evidence="1 2">
    <name type="scientific">Pseudomonas viridiflava</name>
    <name type="common">Phytomonas viridiflava</name>
    <dbReference type="NCBI Taxonomy" id="33069"/>
    <lineage>
        <taxon>Bacteria</taxon>
        <taxon>Pseudomonadati</taxon>
        <taxon>Pseudomonadota</taxon>
        <taxon>Gammaproteobacteria</taxon>
        <taxon>Pseudomonadales</taxon>
        <taxon>Pseudomonadaceae</taxon>
        <taxon>Pseudomonas</taxon>
    </lineage>
</organism>
<comment type="caution">
    <text evidence="1">The sequence shown here is derived from an EMBL/GenBank/DDBJ whole genome shotgun (WGS) entry which is preliminary data.</text>
</comment>
<dbReference type="EMBL" id="RBRK01000012">
    <property type="protein sequence ID" value="RMQ80524.1"/>
    <property type="molecule type" value="Genomic_DNA"/>
</dbReference>
<accession>A0A3M4PRJ0</accession>
<dbReference type="PANTHER" id="PTHR23539">
    <property type="entry name" value="MFS TRANSPORTER"/>
    <property type="match status" value="1"/>
</dbReference>
<gene>
    <name evidence="1" type="ORF">ALP98_05258</name>
</gene>
<dbReference type="PANTHER" id="PTHR23539:SF1">
    <property type="entry name" value="MAJOR FACILITATOR SUPERFAMILY (MFS) PROFILE DOMAIN-CONTAINING PROTEIN"/>
    <property type="match status" value="1"/>
</dbReference>
<dbReference type="SUPFAM" id="SSF103473">
    <property type="entry name" value="MFS general substrate transporter"/>
    <property type="match status" value="1"/>
</dbReference>
<evidence type="ECO:0000313" key="2">
    <source>
        <dbReference type="Proteomes" id="UP000271866"/>
    </source>
</evidence>
<dbReference type="InterPro" id="IPR036259">
    <property type="entry name" value="MFS_trans_sf"/>
</dbReference>